<dbReference type="InterPro" id="IPR011606">
    <property type="entry name" value="Brnchd-chn_aa_trnsp_permease"/>
</dbReference>
<evidence type="ECO:0000256" key="7">
    <source>
        <dbReference type="ARBA" id="ARBA00023136"/>
    </source>
</evidence>
<dbReference type="GO" id="GO:0005886">
    <property type="term" value="C:plasma membrane"/>
    <property type="evidence" value="ECO:0007669"/>
    <property type="project" value="UniProtKB-SubCell"/>
</dbReference>
<evidence type="ECO:0000256" key="4">
    <source>
        <dbReference type="ARBA" id="ARBA00022475"/>
    </source>
</evidence>
<dbReference type="Pfam" id="PF03591">
    <property type="entry name" value="AzlC"/>
    <property type="match status" value="1"/>
</dbReference>
<dbReference type="PANTHER" id="PTHR34979">
    <property type="entry name" value="INNER MEMBRANE PROTEIN YGAZ"/>
    <property type="match status" value="1"/>
</dbReference>
<feature type="transmembrane region" description="Helical" evidence="8">
    <location>
        <begin position="218"/>
        <end position="234"/>
    </location>
</feature>
<evidence type="ECO:0000256" key="5">
    <source>
        <dbReference type="ARBA" id="ARBA00022692"/>
    </source>
</evidence>
<keyword evidence="3" id="KW-0813">Transport</keyword>
<dbReference type="AlphaFoldDB" id="A0A951PQJ8"/>
<gene>
    <name evidence="9" type="ORF">KME25_21375</name>
</gene>
<evidence type="ECO:0000256" key="8">
    <source>
        <dbReference type="SAM" id="Phobius"/>
    </source>
</evidence>
<evidence type="ECO:0000256" key="3">
    <source>
        <dbReference type="ARBA" id="ARBA00022448"/>
    </source>
</evidence>
<dbReference type="GO" id="GO:1903785">
    <property type="term" value="P:L-valine transmembrane transport"/>
    <property type="evidence" value="ECO:0007669"/>
    <property type="project" value="TreeGrafter"/>
</dbReference>
<feature type="transmembrane region" description="Helical" evidence="8">
    <location>
        <begin position="23"/>
        <end position="41"/>
    </location>
</feature>
<protein>
    <submittedName>
        <fullName evidence="9">AzlC family ABC transporter permease</fullName>
    </submittedName>
</protein>
<comment type="subcellular location">
    <subcellularLocation>
        <location evidence="1">Cell membrane</location>
        <topology evidence="1">Multi-pass membrane protein</topology>
    </subcellularLocation>
</comment>
<accession>A0A951PQJ8</accession>
<dbReference type="PANTHER" id="PTHR34979:SF1">
    <property type="entry name" value="INNER MEMBRANE PROTEIN YGAZ"/>
    <property type="match status" value="1"/>
</dbReference>
<evidence type="ECO:0000256" key="1">
    <source>
        <dbReference type="ARBA" id="ARBA00004651"/>
    </source>
</evidence>
<evidence type="ECO:0000313" key="10">
    <source>
        <dbReference type="Proteomes" id="UP000753908"/>
    </source>
</evidence>
<reference evidence="9" key="2">
    <citation type="journal article" date="2022" name="Microbiol. Resour. Announc.">
        <title>Metagenome Sequencing to Explore Phylogenomics of Terrestrial Cyanobacteria.</title>
        <authorList>
            <person name="Ward R.D."/>
            <person name="Stajich J.E."/>
            <person name="Johansen J.R."/>
            <person name="Huntemann M."/>
            <person name="Clum A."/>
            <person name="Foster B."/>
            <person name="Foster B."/>
            <person name="Roux S."/>
            <person name="Palaniappan K."/>
            <person name="Varghese N."/>
            <person name="Mukherjee S."/>
            <person name="Reddy T.B.K."/>
            <person name="Daum C."/>
            <person name="Copeland A."/>
            <person name="Chen I.A."/>
            <person name="Ivanova N.N."/>
            <person name="Kyrpides N.C."/>
            <person name="Shapiro N."/>
            <person name="Eloe-Fadrosh E.A."/>
            <person name="Pietrasiak N."/>
        </authorList>
    </citation>
    <scope>NUCLEOTIDE SEQUENCE</scope>
    <source>
        <strain evidence="9">CPER-KK1</strain>
    </source>
</reference>
<keyword evidence="6 8" id="KW-1133">Transmembrane helix</keyword>
<name>A0A951PQJ8_9CYAN</name>
<evidence type="ECO:0000256" key="2">
    <source>
        <dbReference type="ARBA" id="ARBA00010735"/>
    </source>
</evidence>
<comment type="caution">
    <text evidence="9">The sequence shown here is derived from an EMBL/GenBank/DDBJ whole genome shotgun (WGS) entry which is preliminary data.</text>
</comment>
<sequence length="245" mass="26181">MTRSCLSTHLPTPLSEFLAGSRAIFPLVVGAIPFGIIYGTLATGSGLSVAGTLAMSAFVFAGSAQFIAVGLLATGTALPLILLTTLVVNLRHLLYAISLLPYIRHLPQHWKIPIGFWLTDEAFAVAITRYSQNDSSLHKHWYYLGAVLLMYGNWQLCTLVGVSIGQRLPGAANWGLDFAMSVTFIGMVIPYLKTQPMLVAVLVAGVTSLLAHPLPHQLGLIVAALAGVVAGFSTEKLKLKGVRDE</sequence>
<evidence type="ECO:0000313" key="9">
    <source>
        <dbReference type="EMBL" id="MBW4546969.1"/>
    </source>
</evidence>
<dbReference type="EMBL" id="JAHHIF010000033">
    <property type="protein sequence ID" value="MBW4546969.1"/>
    <property type="molecule type" value="Genomic_DNA"/>
</dbReference>
<feature type="transmembrane region" description="Helical" evidence="8">
    <location>
        <begin position="141"/>
        <end position="165"/>
    </location>
</feature>
<proteinExistence type="inferred from homology"/>
<feature type="transmembrane region" description="Helical" evidence="8">
    <location>
        <begin position="171"/>
        <end position="189"/>
    </location>
</feature>
<keyword evidence="7 8" id="KW-0472">Membrane</keyword>
<dbReference type="Proteomes" id="UP000753908">
    <property type="component" value="Unassembled WGS sequence"/>
</dbReference>
<comment type="similarity">
    <text evidence="2">Belongs to the AzlC family.</text>
</comment>
<keyword evidence="5 8" id="KW-0812">Transmembrane</keyword>
<evidence type="ECO:0000256" key="6">
    <source>
        <dbReference type="ARBA" id="ARBA00022989"/>
    </source>
</evidence>
<keyword evidence="4" id="KW-1003">Cell membrane</keyword>
<organism evidence="9 10">
    <name type="scientific">Symplocastrum torsivum CPER-KK1</name>
    <dbReference type="NCBI Taxonomy" id="450513"/>
    <lineage>
        <taxon>Bacteria</taxon>
        <taxon>Bacillati</taxon>
        <taxon>Cyanobacteriota</taxon>
        <taxon>Cyanophyceae</taxon>
        <taxon>Oscillatoriophycideae</taxon>
        <taxon>Oscillatoriales</taxon>
        <taxon>Microcoleaceae</taxon>
        <taxon>Symplocastrum</taxon>
    </lineage>
</organism>
<reference evidence="9" key="1">
    <citation type="submission" date="2021-05" db="EMBL/GenBank/DDBJ databases">
        <authorList>
            <person name="Pietrasiak N."/>
            <person name="Ward R."/>
            <person name="Stajich J.E."/>
            <person name="Kurbessoian T."/>
        </authorList>
    </citation>
    <scope>NUCLEOTIDE SEQUENCE</scope>
    <source>
        <strain evidence="9">CPER-KK1</strain>
    </source>
</reference>